<sequence length="474" mass="50322">MRTVTRLGAGADQLIPLFEAIRADAGVDVSTPDEARREALDSATELDPPHVADGRSDATDLPFVTVDPPGSRDLDQAVHIERMRAGHRVRYAIADVGAHVVPGGALDRLAHARGVTIYCPDTRVSLHPREMSEAHASLLPGQRTKAVVWTFDVLADGSIGGVALERAWVRSRRQYAYRELASSTDAESRDLVARLAEVGQARRRMVRSQGGVTLPKPSQEVVPVGDRFVLRLEAGRPLEDDNAQVSLATGMVGASLMIAGGAGVLRTMPAADAGAVTRLRAQAGALGVRWRKGQDYSDVLESLDHGAPETAAFLDAATVLFRGADWSAFDLAHDGAALPDPVTHGALGAPYSHVTAPLRRLVDRYAAEAALASARGREVPAWARAGLAAAADDTAAGSRRAGDVERRCVHAVESAVLRTRVGETFEGVGLDDRTVQLVDPPVVARCEGDVQPGVLQRVRLVSAAPPDPPRFVTD</sequence>
<dbReference type="InterPro" id="IPR040596">
    <property type="entry name" value="RNase_II_C_S1"/>
</dbReference>
<dbReference type="PANTHER" id="PTHR23355">
    <property type="entry name" value="RIBONUCLEASE"/>
    <property type="match status" value="1"/>
</dbReference>
<evidence type="ECO:0000313" key="3">
    <source>
        <dbReference type="EMBL" id="MDN4481734.1"/>
    </source>
</evidence>
<dbReference type="EMBL" id="JAUHQA010000001">
    <property type="protein sequence ID" value="MDN4481734.1"/>
    <property type="molecule type" value="Genomic_DNA"/>
</dbReference>
<evidence type="ECO:0000313" key="4">
    <source>
        <dbReference type="Proteomes" id="UP001172708"/>
    </source>
</evidence>
<feature type="compositionally biased region" description="Basic and acidic residues" evidence="1">
    <location>
        <begin position="47"/>
        <end position="58"/>
    </location>
</feature>
<proteinExistence type="predicted"/>
<organism evidence="3 4">
    <name type="scientific">Demequina muriae</name>
    <dbReference type="NCBI Taxonomy" id="3051664"/>
    <lineage>
        <taxon>Bacteria</taxon>
        <taxon>Bacillati</taxon>
        <taxon>Actinomycetota</taxon>
        <taxon>Actinomycetes</taxon>
        <taxon>Micrococcales</taxon>
        <taxon>Demequinaceae</taxon>
        <taxon>Demequina</taxon>
    </lineage>
</organism>
<dbReference type="Proteomes" id="UP001172708">
    <property type="component" value="Unassembled WGS sequence"/>
</dbReference>
<dbReference type="RefSeq" id="WP_301143469.1">
    <property type="nucleotide sequence ID" value="NZ_JAUHQA010000001.1"/>
</dbReference>
<dbReference type="SUPFAM" id="SSF50249">
    <property type="entry name" value="Nucleic acid-binding proteins"/>
    <property type="match status" value="1"/>
</dbReference>
<dbReference type="InterPro" id="IPR001900">
    <property type="entry name" value="RNase_II/R"/>
</dbReference>
<comment type="caution">
    <text evidence="3">The sequence shown here is derived from an EMBL/GenBank/DDBJ whole genome shotgun (WGS) entry which is preliminary data.</text>
</comment>
<keyword evidence="4" id="KW-1185">Reference proteome</keyword>
<reference evidence="3" key="1">
    <citation type="submission" date="2023-06" db="EMBL/GenBank/DDBJ databases">
        <title>Egi l300058.</title>
        <authorList>
            <person name="Gao L."/>
            <person name="Fang B.-Z."/>
            <person name="Li W.-J."/>
        </authorList>
    </citation>
    <scope>NUCLEOTIDE SEQUENCE</scope>
    <source>
        <strain evidence="3">EGI L300058</strain>
    </source>
</reference>
<dbReference type="SMART" id="SM00955">
    <property type="entry name" value="RNB"/>
    <property type="match status" value="1"/>
</dbReference>
<accession>A0ABT8GK41</accession>
<evidence type="ECO:0000256" key="1">
    <source>
        <dbReference type="SAM" id="MobiDB-lite"/>
    </source>
</evidence>
<feature type="domain" description="RNB" evidence="2">
    <location>
        <begin position="55"/>
        <end position="376"/>
    </location>
</feature>
<name>A0ABT8GK41_9MICO</name>
<dbReference type="PANTHER" id="PTHR23355:SF9">
    <property type="entry name" value="DIS3-LIKE EXONUCLEASE 2"/>
    <property type="match status" value="1"/>
</dbReference>
<dbReference type="Pfam" id="PF18614">
    <property type="entry name" value="RNase_II_C_S1"/>
    <property type="match status" value="1"/>
</dbReference>
<gene>
    <name evidence="3" type="ORF">QQX02_12460</name>
</gene>
<evidence type="ECO:0000259" key="2">
    <source>
        <dbReference type="SMART" id="SM00955"/>
    </source>
</evidence>
<protein>
    <submittedName>
        <fullName evidence="3">RNB domain-containing ribonuclease</fullName>
    </submittedName>
</protein>
<feature type="region of interest" description="Disordered" evidence="1">
    <location>
        <begin position="32"/>
        <end position="62"/>
    </location>
</feature>
<dbReference type="Pfam" id="PF00773">
    <property type="entry name" value="RNB"/>
    <property type="match status" value="1"/>
</dbReference>
<dbReference type="InterPro" id="IPR012340">
    <property type="entry name" value="NA-bd_OB-fold"/>
</dbReference>
<dbReference type="InterPro" id="IPR050180">
    <property type="entry name" value="RNR_Ribonuclease"/>
</dbReference>